<protein>
    <recommendedName>
        <fullName evidence="1">MATH domain-containing protein</fullName>
    </recommendedName>
</protein>
<organism evidence="2 3">
    <name type="scientific">Ficus carica</name>
    <name type="common">Common fig</name>
    <dbReference type="NCBI Taxonomy" id="3494"/>
    <lineage>
        <taxon>Eukaryota</taxon>
        <taxon>Viridiplantae</taxon>
        <taxon>Streptophyta</taxon>
        <taxon>Embryophyta</taxon>
        <taxon>Tracheophyta</taxon>
        <taxon>Spermatophyta</taxon>
        <taxon>Magnoliopsida</taxon>
        <taxon>eudicotyledons</taxon>
        <taxon>Gunneridae</taxon>
        <taxon>Pentapetalae</taxon>
        <taxon>rosids</taxon>
        <taxon>fabids</taxon>
        <taxon>Rosales</taxon>
        <taxon>Moraceae</taxon>
        <taxon>Ficeae</taxon>
        <taxon>Ficus</taxon>
    </lineage>
</organism>
<dbReference type="Gene3D" id="2.60.210.10">
    <property type="entry name" value="Apoptosis, Tumor Necrosis Factor Receptor Associated Protein 2, Chain A"/>
    <property type="match status" value="2"/>
</dbReference>
<dbReference type="Pfam" id="PF22486">
    <property type="entry name" value="MATH_2"/>
    <property type="match status" value="1"/>
</dbReference>
<keyword evidence="3" id="KW-1185">Reference proteome</keyword>
<dbReference type="PROSITE" id="PS50144">
    <property type="entry name" value="MATH"/>
    <property type="match status" value="2"/>
</dbReference>
<dbReference type="CDD" id="cd00121">
    <property type="entry name" value="MATH"/>
    <property type="match status" value="1"/>
</dbReference>
<accession>A0AA88AWX0</accession>
<dbReference type="PANTHER" id="PTHR46162:SF65">
    <property type="entry name" value="F9D12.8 PROTEIN-RELATED"/>
    <property type="match status" value="1"/>
</dbReference>
<dbReference type="AlphaFoldDB" id="A0AA88AWX0"/>
<dbReference type="InterPro" id="IPR002083">
    <property type="entry name" value="MATH/TRAF_dom"/>
</dbReference>
<dbReference type="SUPFAM" id="SSF49599">
    <property type="entry name" value="TRAF domain-like"/>
    <property type="match status" value="2"/>
</dbReference>
<dbReference type="PANTHER" id="PTHR46162">
    <property type="entry name" value="TRAF-LIKE FAMILY PROTEIN"/>
    <property type="match status" value="1"/>
</dbReference>
<feature type="domain" description="MATH" evidence="1">
    <location>
        <begin position="130"/>
        <end position="168"/>
    </location>
</feature>
<evidence type="ECO:0000313" key="2">
    <source>
        <dbReference type="EMBL" id="GMN56368.1"/>
    </source>
</evidence>
<gene>
    <name evidence="2" type="ORF">TIFTF001_025503</name>
</gene>
<name>A0AA88AWX0_FICCA</name>
<dbReference type="Proteomes" id="UP001187192">
    <property type="component" value="Unassembled WGS sequence"/>
</dbReference>
<evidence type="ECO:0000313" key="3">
    <source>
        <dbReference type="Proteomes" id="UP001187192"/>
    </source>
</evidence>
<dbReference type="EMBL" id="BTGU01000063">
    <property type="protein sequence ID" value="GMN56368.1"/>
    <property type="molecule type" value="Genomic_DNA"/>
</dbReference>
<sequence length="168" mass="19402">MQTETIVNLTRKIPDGNVKNEMISLYLSIVETDSLPSCWEVHANYNFFFYEQIQDKYLTTRDADESAKRFSEMKTTWGFAQLIPLAVFKDSSNGYLVNDSCAFGAEVLVIGPSKGNLETLSFSKGRFIEDAIFTWEINNFSKLNEYLHRSKVFTTGGIRWYTNHYLFL</sequence>
<proteinExistence type="predicted"/>
<dbReference type="InterPro" id="IPR008974">
    <property type="entry name" value="TRAF-like"/>
</dbReference>
<reference evidence="2" key="1">
    <citation type="submission" date="2023-07" db="EMBL/GenBank/DDBJ databases">
        <title>draft genome sequence of fig (Ficus carica).</title>
        <authorList>
            <person name="Takahashi T."/>
            <person name="Nishimura K."/>
        </authorList>
    </citation>
    <scope>NUCLEOTIDE SEQUENCE</scope>
</reference>
<feature type="domain" description="MATH" evidence="1">
    <location>
        <begin position="1"/>
        <end position="107"/>
    </location>
</feature>
<comment type="caution">
    <text evidence="2">The sequence shown here is derived from an EMBL/GenBank/DDBJ whole genome shotgun (WGS) entry which is preliminary data.</text>
</comment>
<evidence type="ECO:0000259" key="1">
    <source>
        <dbReference type="PROSITE" id="PS50144"/>
    </source>
</evidence>